<dbReference type="Gene3D" id="3.40.50.1910">
    <property type="match status" value="1"/>
</dbReference>
<dbReference type="EMBL" id="BDRX01000014">
    <property type="protein sequence ID" value="GBF90033.1"/>
    <property type="molecule type" value="Genomic_DNA"/>
</dbReference>
<dbReference type="STRING" id="307507.A0A2V0NWU0"/>
<dbReference type="Gene3D" id="1.25.40.60">
    <property type="match status" value="1"/>
</dbReference>
<dbReference type="Gene3D" id="3.90.830.10">
    <property type="entry name" value="Syntaxin Binding Protein 1, Chain A, domain 2"/>
    <property type="match status" value="1"/>
</dbReference>
<dbReference type="InterPro" id="IPR036045">
    <property type="entry name" value="Sec1-like_sf"/>
</dbReference>
<dbReference type="Pfam" id="PF00995">
    <property type="entry name" value="Sec1"/>
    <property type="match status" value="1"/>
</dbReference>
<gene>
    <name evidence="2" type="ORF">Rsub_02741</name>
</gene>
<evidence type="ECO:0000313" key="2">
    <source>
        <dbReference type="EMBL" id="GBF90033.1"/>
    </source>
</evidence>
<keyword evidence="3" id="KW-1185">Reference proteome</keyword>
<dbReference type="OrthoDB" id="10251230at2759"/>
<dbReference type="PIRSF" id="PIRSF005715">
    <property type="entry name" value="VPS45_Sec1"/>
    <property type="match status" value="1"/>
</dbReference>
<evidence type="ECO:0000313" key="3">
    <source>
        <dbReference type="Proteomes" id="UP000247498"/>
    </source>
</evidence>
<dbReference type="InParanoid" id="A0A2V0NWU0"/>
<comment type="caution">
    <text evidence="2">The sequence shown here is derived from an EMBL/GenBank/DDBJ whole genome shotgun (WGS) entry which is preliminary data.</text>
</comment>
<dbReference type="AlphaFoldDB" id="A0A2V0NWU0"/>
<dbReference type="GO" id="GO:0016192">
    <property type="term" value="P:vesicle-mediated transport"/>
    <property type="evidence" value="ECO:0007669"/>
    <property type="project" value="InterPro"/>
</dbReference>
<dbReference type="FunCoup" id="A0A2V0NWU0">
    <property type="interactions" value="2287"/>
</dbReference>
<sequence length="667" mass="68866">MALNIRQKQCDALLRMLDLGAAERGPDRGGAAAGGGAEGGELYKVLVLDKFCRDVVAPLLRVSDLRRRGVTLHLALESDRQAIADVPAVYLLQPTARGADRVGQDVAAGLYDSYHINFATSAPNKLLEQIAAGAVASGNLGRVARVYDQYAAFIALEPGLFSLGLPGSYVELNDPAARDSQIEAAVNSIVDGLVSALVTLGVVPIIRCPRGGAAEHVAAALEGRLRDLLRGRSNLFSEAAAGGGGALAATLSRPLLVLFDRNFDLSVALQHTWSYKPLVQDVLGLRLNRVTLAADPPAPGAPPPLGAAAAKRGYDVDERDFFWEGCGSMPFPKVAEEVEAQLQKYKAAVDEINAKAGHGGAQADVVDHDEALRRNTQNLMSAVSSLPELQERKKVLDKHTNLATSLLGAIKGRGLDALYNSEEEALAGKGDAAAAVKLIQGAKGSPSDKLRLALIHVLAAEAPPADGELQELSDALQAAGADTTALTYVARLRRNRLVGGRTAAAAPGLGGGAGGGGGSNLLDWADKALGQGITTMTRGVKNLLSGARQAPVAAALDALAEARPGSEFESFAVFDPKLPPGRAGLDRAKGPFREVIAFMIGGGNYLEREQLAAWAARSGAGAGGGGGGALGGGGGGVGGRQVLYGATELLSGEEFLAQLEELGRKAG</sequence>
<dbReference type="Proteomes" id="UP000247498">
    <property type="component" value="Unassembled WGS sequence"/>
</dbReference>
<dbReference type="PANTHER" id="PTHR11679">
    <property type="entry name" value="VESICLE PROTEIN SORTING-ASSOCIATED"/>
    <property type="match status" value="1"/>
</dbReference>
<name>A0A2V0NWU0_9CHLO</name>
<proteinExistence type="inferred from homology"/>
<dbReference type="InterPro" id="IPR043127">
    <property type="entry name" value="Sec-1-like_dom3a"/>
</dbReference>
<dbReference type="SUPFAM" id="SSF56815">
    <property type="entry name" value="Sec1/munc18-like (SM) proteins"/>
    <property type="match status" value="1"/>
</dbReference>
<dbReference type="Gene3D" id="3.40.50.2060">
    <property type="match status" value="1"/>
</dbReference>
<accession>A0A2V0NWU0</accession>
<organism evidence="2 3">
    <name type="scientific">Raphidocelis subcapitata</name>
    <dbReference type="NCBI Taxonomy" id="307507"/>
    <lineage>
        <taxon>Eukaryota</taxon>
        <taxon>Viridiplantae</taxon>
        <taxon>Chlorophyta</taxon>
        <taxon>core chlorophytes</taxon>
        <taxon>Chlorophyceae</taxon>
        <taxon>CS clade</taxon>
        <taxon>Sphaeropleales</taxon>
        <taxon>Selenastraceae</taxon>
        <taxon>Raphidocelis</taxon>
    </lineage>
</organism>
<comment type="similarity">
    <text evidence="1">Belongs to the STXBP/unc-18/SEC1 family.</text>
</comment>
<dbReference type="InterPro" id="IPR043154">
    <property type="entry name" value="Sec-1-like_dom1"/>
</dbReference>
<dbReference type="InterPro" id="IPR027482">
    <property type="entry name" value="Sec1-like_dom2"/>
</dbReference>
<reference evidence="2 3" key="1">
    <citation type="journal article" date="2018" name="Sci. Rep.">
        <title>Raphidocelis subcapitata (=Pseudokirchneriella subcapitata) provides an insight into genome evolution and environmental adaptations in the Sphaeropleales.</title>
        <authorList>
            <person name="Suzuki S."/>
            <person name="Yamaguchi H."/>
            <person name="Nakajima N."/>
            <person name="Kawachi M."/>
        </authorList>
    </citation>
    <scope>NUCLEOTIDE SEQUENCE [LARGE SCALE GENOMIC DNA]</scope>
    <source>
        <strain evidence="2 3">NIES-35</strain>
    </source>
</reference>
<protein>
    <submittedName>
        <fullName evidence="2">Uncharacterized protein</fullName>
    </submittedName>
</protein>
<evidence type="ECO:0000256" key="1">
    <source>
        <dbReference type="ARBA" id="ARBA00009884"/>
    </source>
</evidence>
<dbReference type="InterPro" id="IPR001619">
    <property type="entry name" value="Sec1-like"/>
</dbReference>